<feature type="chain" id="PRO_5019398818" description="TIR domain-containing protein" evidence="2">
    <location>
        <begin position="20"/>
        <end position="896"/>
    </location>
</feature>
<evidence type="ECO:0000256" key="2">
    <source>
        <dbReference type="SAM" id="SignalP"/>
    </source>
</evidence>
<dbReference type="GO" id="GO:0007165">
    <property type="term" value="P:signal transduction"/>
    <property type="evidence" value="ECO:0007669"/>
    <property type="project" value="InterPro"/>
</dbReference>
<dbReference type="PANTHER" id="PTHR47508:SF3">
    <property type="entry name" value="TIR DOMAIN-CONTAINING PROTEIN"/>
    <property type="match status" value="1"/>
</dbReference>
<comment type="caution">
    <text evidence="4">The sequence shown here is derived from an EMBL/GenBank/DDBJ whole genome shotgun (WGS) entry which is preliminary data.</text>
</comment>
<organism evidence="4 5">
    <name type="scientific">Leptotrombidium deliense</name>
    <dbReference type="NCBI Taxonomy" id="299467"/>
    <lineage>
        <taxon>Eukaryota</taxon>
        <taxon>Metazoa</taxon>
        <taxon>Ecdysozoa</taxon>
        <taxon>Arthropoda</taxon>
        <taxon>Chelicerata</taxon>
        <taxon>Arachnida</taxon>
        <taxon>Acari</taxon>
        <taxon>Acariformes</taxon>
        <taxon>Trombidiformes</taxon>
        <taxon>Prostigmata</taxon>
        <taxon>Anystina</taxon>
        <taxon>Parasitengona</taxon>
        <taxon>Trombiculoidea</taxon>
        <taxon>Trombiculidae</taxon>
        <taxon>Leptotrombidium</taxon>
    </lineage>
</organism>
<evidence type="ECO:0000313" key="4">
    <source>
        <dbReference type="EMBL" id="RWS26590.1"/>
    </source>
</evidence>
<proteinExistence type="predicted"/>
<sequence length="896" mass="101383">LAIFALITFSLCLYKFVDSLTDKTKIGICSVKAENIGFVFGDYFSPLQQIRSQIQEIFDENKNKQSKITFKFVDKNGWPITNNQETLLTVSDVLINQQINIKYKTEVEEAINKVNIEYSLCHKQPVAKTDSLTKDNSEDVNDAGISSVNRWRRAVASKKSIKRMGTRKVGLRFKSIKLTKAHPVMISYARQEAAQHALNLKTELVKLGFSVYLDVHEIRTGTDWQDNLNSAVSNCLVFIPLVTPVYGKTQWTNREIKLADILHKKIIPINFLETWPPECLAIQFATTQYIPWRPAECESEIKWDSTTSQTDISVWPPNCLKRVSKLIAEQIPSKVPREKLTRTVSDKSTSIDGKPLIVISGHPQQRKISLEVKMTLEEEGFNVWCSNESLEIDDSDGLTTTDQKSKIELQKPLSTICEEDQDNHDIVFNENIKKITSNFSENQTHSLEIPKICHPPLTKTMSTLSNFSQLSMSSQKLAYLKEFQEKVSNAAVVVVLASQAYYTSRTSRQHVYYCEHRKKVIVVQCDQSAPSSWFSMLLRNEMPLVSSDPKFYETLKRQIRRILNPLTKTLNNNLNESKIQVLVTFLSKNLPVLGSCVYVVGSVHTRNTRTLDICNQIAVEMAKVKNITLVTGGCSGASATIAERFFEIKSKERRPSLSKTVAKNAIMRSDSTETNLVHVLPSKDTEEVGDNDKYKQNEEGNFESMNFGETLFVGESIKERDLVISRLLDTCILIEGDAEDSKVAQEFLWNDHYVIPIVSTSGAACGTFGLPSKTFECPIGVENEDWNILSSPTATAEEVGKAVVRIVVQIKKSIVYHALSKLGSKGKPMLRQNLRQSKRRRKGTLKQKKASNGVQNNSDRSKFSEKVLPIIDLEQQKHRHFKPWASVVQFFSFPKK</sequence>
<name>A0A443SGE4_9ACAR</name>
<feature type="domain" description="TIR" evidence="3">
    <location>
        <begin position="180"/>
        <end position="310"/>
    </location>
</feature>
<dbReference type="InterPro" id="IPR000157">
    <property type="entry name" value="TIR_dom"/>
</dbReference>
<dbReference type="Pfam" id="PF13676">
    <property type="entry name" value="TIR_2"/>
    <property type="match status" value="1"/>
</dbReference>
<evidence type="ECO:0000313" key="5">
    <source>
        <dbReference type="Proteomes" id="UP000288716"/>
    </source>
</evidence>
<feature type="non-terminal residue" evidence="4">
    <location>
        <position position="1"/>
    </location>
</feature>
<accession>A0A443SGE4</accession>
<dbReference type="PANTHER" id="PTHR47508">
    <property type="entry name" value="SAM DOMAIN-CONTAINING PROTEIN-RELATED"/>
    <property type="match status" value="1"/>
</dbReference>
<dbReference type="Gene3D" id="3.40.50.10140">
    <property type="entry name" value="Toll/interleukin-1 receptor homology (TIR) domain"/>
    <property type="match status" value="1"/>
</dbReference>
<reference evidence="4 5" key="1">
    <citation type="journal article" date="2018" name="Gigascience">
        <title>Genomes of trombidid mites reveal novel predicted allergens and laterally-transferred genes associated with secondary metabolism.</title>
        <authorList>
            <person name="Dong X."/>
            <person name="Chaisiri K."/>
            <person name="Xia D."/>
            <person name="Armstrong S.D."/>
            <person name="Fang Y."/>
            <person name="Donnelly M.J."/>
            <person name="Kadowaki T."/>
            <person name="McGarry J.W."/>
            <person name="Darby A.C."/>
            <person name="Makepeace B.L."/>
        </authorList>
    </citation>
    <scope>NUCLEOTIDE SEQUENCE [LARGE SCALE GENOMIC DNA]</scope>
    <source>
        <strain evidence="4">UoL-UT</strain>
    </source>
</reference>
<dbReference type="SUPFAM" id="SSF52200">
    <property type="entry name" value="Toll/Interleukin receptor TIR domain"/>
    <property type="match status" value="1"/>
</dbReference>
<dbReference type="AlphaFoldDB" id="A0A443SGE4"/>
<gene>
    <name evidence="4" type="ORF">B4U80_08599</name>
</gene>
<dbReference type="Proteomes" id="UP000288716">
    <property type="component" value="Unassembled WGS sequence"/>
</dbReference>
<dbReference type="PROSITE" id="PS50104">
    <property type="entry name" value="TIR"/>
    <property type="match status" value="1"/>
</dbReference>
<feature type="signal peptide" evidence="2">
    <location>
        <begin position="1"/>
        <end position="19"/>
    </location>
</feature>
<dbReference type="EMBL" id="NCKV01002629">
    <property type="protein sequence ID" value="RWS26590.1"/>
    <property type="molecule type" value="Genomic_DNA"/>
</dbReference>
<evidence type="ECO:0000256" key="1">
    <source>
        <dbReference type="SAM" id="MobiDB-lite"/>
    </source>
</evidence>
<protein>
    <recommendedName>
        <fullName evidence="3">TIR domain-containing protein</fullName>
    </recommendedName>
</protein>
<dbReference type="InterPro" id="IPR035897">
    <property type="entry name" value="Toll_tir_struct_dom_sf"/>
</dbReference>
<dbReference type="VEuPathDB" id="VectorBase:LDEU005451"/>
<dbReference type="OrthoDB" id="10062307at2759"/>
<feature type="compositionally biased region" description="Basic residues" evidence="1">
    <location>
        <begin position="837"/>
        <end position="849"/>
    </location>
</feature>
<feature type="region of interest" description="Disordered" evidence="1">
    <location>
        <begin position="837"/>
        <end position="859"/>
    </location>
</feature>
<keyword evidence="5" id="KW-1185">Reference proteome</keyword>
<keyword evidence="2" id="KW-0732">Signal</keyword>
<evidence type="ECO:0000259" key="3">
    <source>
        <dbReference type="PROSITE" id="PS50104"/>
    </source>
</evidence>